<evidence type="ECO:0000313" key="3">
    <source>
        <dbReference type="Proteomes" id="UP001500984"/>
    </source>
</evidence>
<dbReference type="Pfam" id="PF04286">
    <property type="entry name" value="DUF445"/>
    <property type="match status" value="1"/>
</dbReference>
<evidence type="ECO:0000313" key="2">
    <source>
        <dbReference type="EMBL" id="GAA2094736.1"/>
    </source>
</evidence>
<gene>
    <name evidence="2" type="ORF">GCM10009823_13910</name>
</gene>
<dbReference type="PANTHER" id="PTHR38442:SF1">
    <property type="entry name" value="INNER MEMBRANE PROTEIN"/>
    <property type="match status" value="1"/>
</dbReference>
<dbReference type="EMBL" id="BAAAPZ010000004">
    <property type="protein sequence ID" value="GAA2094736.1"/>
    <property type="molecule type" value="Genomic_DNA"/>
</dbReference>
<dbReference type="Proteomes" id="UP001500984">
    <property type="component" value="Unassembled WGS sequence"/>
</dbReference>
<proteinExistence type="predicted"/>
<organism evidence="2 3">
    <name type="scientific">Brevibacterium salitolerans</name>
    <dbReference type="NCBI Taxonomy" id="1403566"/>
    <lineage>
        <taxon>Bacteria</taxon>
        <taxon>Bacillati</taxon>
        <taxon>Actinomycetota</taxon>
        <taxon>Actinomycetes</taxon>
        <taxon>Micrococcales</taxon>
        <taxon>Brevibacteriaceae</taxon>
        <taxon>Brevibacterium</taxon>
    </lineage>
</organism>
<name>A0ABN2WL28_9MICO</name>
<keyword evidence="3" id="KW-1185">Reference proteome</keyword>
<evidence type="ECO:0000256" key="1">
    <source>
        <dbReference type="SAM" id="Phobius"/>
    </source>
</evidence>
<dbReference type="InterPro" id="IPR007383">
    <property type="entry name" value="DUF445"/>
</dbReference>
<protein>
    <submittedName>
        <fullName evidence="2">DUF445 domain-containing protein</fullName>
    </submittedName>
</protein>
<feature type="transmembrane region" description="Helical" evidence="1">
    <location>
        <begin position="26"/>
        <end position="45"/>
    </location>
</feature>
<dbReference type="PANTHER" id="PTHR38442">
    <property type="entry name" value="INNER MEMBRANE PROTEIN-RELATED"/>
    <property type="match status" value="1"/>
</dbReference>
<sequence length="422" mass="46315">MPVPARAGTEADDAARARALRKMRTFATGLLAFAALVFLLVHLFTDLTGVWGFVARASEAAMIGAIADWFAVTALFRHPLGLPIPHTAIIPRKKDTLGRSLSEFVAANFLQSATVSQKILSAQVTRRAGEWLAEEGNQTRVVRRAGQGLEYVLARVSDEDIEALTRDVIVPRLVATRKAPALGMLLREVVDDGAHHRLVDLVVGEAHSWLESNPQVIDEIVKQRSPDWAPRFLSDVVSSRLRREVLSWIAEVRDDRYHRARQALDSWLVQIADDLRTPTSLADRAENVLDELLTQPGVVDAVLEVWASLKRLLRAAVIDETGEVQARVRRLLAEAAQRMTTDEEFAAGLDARIATTAGDLVESFGGEIASVISDTIAGWDAKEASDRIELYVGRDLQYIRINGTVIGALVGTLIHALTLLLP</sequence>
<reference evidence="2 3" key="1">
    <citation type="journal article" date="2019" name="Int. J. Syst. Evol. Microbiol.">
        <title>The Global Catalogue of Microorganisms (GCM) 10K type strain sequencing project: providing services to taxonomists for standard genome sequencing and annotation.</title>
        <authorList>
            <consortium name="The Broad Institute Genomics Platform"/>
            <consortium name="The Broad Institute Genome Sequencing Center for Infectious Disease"/>
            <person name="Wu L."/>
            <person name="Ma J."/>
        </authorList>
    </citation>
    <scope>NUCLEOTIDE SEQUENCE [LARGE SCALE GENOMIC DNA]</scope>
    <source>
        <strain evidence="2 3">JCM 15900</strain>
    </source>
</reference>
<keyword evidence="1" id="KW-0812">Transmembrane</keyword>
<comment type="caution">
    <text evidence="2">The sequence shown here is derived from an EMBL/GenBank/DDBJ whole genome shotgun (WGS) entry which is preliminary data.</text>
</comment>
<keyword evidence="1" id="KW-0472">Membrane</keyword>
<keyword evidence="1" id="KW-1133">Transmembrane helix</keyword>
<accession>A0ABN2WL28</accession>